<evidence type="ECO:0000313" key="2">
    <source>
        <dbReference type="Proteomes" id="UP001525890"/>
    </source>
</evidence>
<dbReference type="EMBL" id="JAMXFF010000057">
    <property type="protein sequence ID" value="MCT7969690.1"/>
    <property type="molecule type" value="Genomic_DNA"/>
</dbReference>
<keyword evidence="2" id="KW-1185">Reference proteome</keyword>
<dbReference type="Proteomes" id="UP001525890">
    <property type="component" value="Unassembled WGS sequence"/>
</dbReference>
<accession>A0ABT2N0B9</accession>
<evidence type="ECO:0008006" key="3">
    <source>
        <dbReference type="Google" id="ProtNLM"/>
    </source>
</evidence>
<comment type="caution">
    <text evidence="1">The sequence shown here is derived from an EMBL/GenBank/DDBJ whole genome shotgun (WGS) entry which is preliminary data.</text>
</comment>
<proteinExistence type="predicted"/>
<protein>
    <recommendedName>
        <fullName evidence="3">Transposase</fullName>
    </recommendedName>
</protein>
<dbReference type="RefSeq" id="WP_368009138.1">
    <property type="nucleotide sequence ID" value="NZ_JAMXFF010000057.1"/>
</dbReference>
<sequence length="82" mass="9820">MFKSRVLAIAAHNPIHYLPSITERQRNTTIVWVQLFWQTGETAIGRFHPNWNYFPQSFLIELNFSRGFHSLYPYSDLRQHNL</sequence>
<name>A0ABT2N0B9_9CYAN</name>
<organism evidence="1 2">
    <name type="scientific">Laspinema palackyanum D2a</name>
    <dbReference type="NCBI Taxonomy" id="2953684"/>
    <lineage>
        <taxon>Bacteria</taxon>
        <taxon>Bacillati</taxon>
        <taxon>Cyanobacteriota</taxon>
        <taxon>Cyanophyceae</taxon>
        <taxon>Oscillatoriophycideae</taxon>
        <taxon>Oscillatoriales</taxon>
        <taxon>Laspinemataceae</taxon>
        <taxon>Laspinema</taxon>
        <taxon>Laspinema palackyanum</taxon>
    </lineage>
</organism>
<reference evidence="1 2" key="1">
    <citation type="journal article" date="2022" name="Front. Microbiol.">
        <title>High genomic differentiation and limited gene flow indicate recent cryptic speciation within the genus Laspinema (cyanobacteria).</title>
        <authorList>
            <person name="Stanojkovic A."/>
            <person name="Skoupy S."/>
            <person name="Skaloud P."/>
            <person name="Dvorak P."/>
        </authorList>
    </citation>
    <scope>NUCLEOTIDE SEQUENCE [LARGE SCALE GENOMIC DNA]</scope>
    <source>
        <strain evidence="1 2">D2a</strain>
    </source>
</reference>
<evidence type="ECO:0000313" key="1">
    <source>
        <dbReference type="EMBL" id="MCT7969690.1"/>
    </source>
</evidence>
<gene>
    <name evidence="1" type="ORF">NG799_25590</name>
</gene>